<organism evidence="6 7">
    <name type="scientific">Nocardioides fonticola</name>
    <dbReference type="NCBI Taxonomy" id="450363"/>
    <lineage>
        <taxon>Bacteria</taxon>
        <taxon>Bacillati</taxon>
        <taxon>Actinomycetota</taxon>
        <taxon>Actinomycetes</taxon>
        <taxon>Propionibacteriales</taxon>
        <taxon>Nocardioidaceae</taxon>
        <taxon>Nocardioides</taxon>
    </lineage>
</organism>
<evidence type="ECO:0000256" key="1">
    <source>
        <dbReference type="ARBA" id="ARBA00022737"/>
    </source>
</evidence>
<dbReference type="Proteomes" id="UP001501495">
    <property type="component" value="Unassembled WGS sequence"/>
</dbReference>
<keyword evidence="7" id="KW-1185">Reference proteome</keyword>
<keyword evidence="1" id="KW-0677">Repeat</keyword>
<proteinExistence type="predicted"/>
<dbReference type="Gene3D" id="2.60.40.10">
    <property type="entry name" value="Immunoglobulins"/>
    <property type="match status" value="1"/>
</dbReference>
<comment type="caution">
    <text evidence="6">The sequence shown here is derived from an EMBL/GenBank/DDBJ whole genome shotgun (WGS) entry which is preliminary data.</text>
</comment>
<feature type="chain" id="PRO_5045707316" description="HYR domain-containing protein" evidence="4">
    <location>
        <begin position="28"/>
        <end position="2129"/>
    </location>
</feature>
<evidence type="ECO:0000313" key="7">
    <source>
        <dbReference type="Proteomes" id="UP001501495"/>
    </source>
</evidence>
<keyword evidence="4" id="KW-0732">Signal</keyword>
<gene>
    <name evidence="6" type="ORF">GCM10022215_07280</name>
</gene>
<dbReference type="PROSITE" id="PS50825">
    <property type="entry name" value="HYR"/>
    <property type="match status" value="2"/>
</dbReference>
<dbReference type="EMBL" id="BAAAZH010000006">
    <property type="protein sequence ID" value="GAA4111479.1"/>
    <property type="molecule type" value="Genomic_DNA"/>
</dbReference>
<dbReference type="Pfam" id="PF02494">
    <property type="entry name" value="HYR"/>
    <property type="match status" value="2"/>
</dbReference>
<evidence type="ECO:0000256" key="2">
    <source>
        <dbReference type="SAM" id="MobiDB-lite"/>
    </source>
</evidence>
<evidence type="ECO:0000313" key="6">
    <source>
        <dbReference type="EMBL" id="GAA4111479.1"/>
    </source>
</evidence>
<keyword evidence="3" id="KW-0472">Membrane</keyword>
<sequence>MVRRTGLPVALLCLASVLYGLPAPASADPAPPARRIRAVAGGQDGGYIGGASASQYRPTGTAPSGTTGAPATATDTGSGGSGGSGSSGGTTITLPLTSSADAALALGSLSGLSLNIPSTDGLIFPTSATEQSQGEPFPQISGVGTTGSIDEGTADVTPCVLYPVSDVSGYFETTRAQCDAWNRLQDKAVDEVIATRGLVADRTLALQAARGEVRTQLYLTLVKALVTPAATRTADEATIVEWFAQVMKRYQIAVAQQTLAEFTTFDKDNGYGSCTYTPPAPYQADYPGSGGRWPNCRKNATLSTLFSALPKYPSAEEFVKWGTAAANVGLTDPQVAGVQGQISTALAATLAGGAVGGAVGATMLGISAFAPAASQAIIGAIAPYVAQSLVELGLASSIAGASQTWLATLAGPVGAIIAVSLIILIYSITDFMSRDKLREQFQSAVATAKTTTPDVASLATTQNGLATILSMTSSWLGLQHGDDPTPSAVPPRRYDDGAFRVDGTRAASFTAVGWDGKQHTTSLRSGYFVTDGVPSISLSYLDPAGVQRRAYRLRQGGKWVWDSVVVDGSLTSCTGATTSGCQVTSALRMRRAPLGSPDTSTLSVELVENQVPKVDPIDGPTRVEAAQTPVRYRVRPTDQEGDPLAVTWAVQRYPSIVAGRVVDPCIGALPADRIAPSLAQPLPSCFVTAATGTPELTTSFDVAGSYRVRARLDDGVGVVARELTTTVLEAPFRLAPALQCGSAAADKTYCTGLETRYGGVLRASGVVTEPDANDTTTVVVDWGGGVTTRSTYPCSPTTTPCAADVSWQATGATRRFVATRTSAPVGAAKVDVLVTDGRAGRRDGFANAYTVTPAVPVVALDDATTPATADEGSPLVVTGTVTSGSSSTPFNLTVDTGRGVEAIRLYPCSRLSTGCPSDIAFTPTANGVRFTYRRTFGDDTRGTLRIGVAEPVGGAVYQTATRPYLIADVAPTVTLDPPPAGTPVIGSRQPFTGHVSDPGTDDQYLATLTDTDGRRSRLPLVPAAGGGYDLAGTYTAANADVRVEVTDRRTGATGVDLLEISAANPTYAVPIIEPPIGIILTRSAGHGARRAGADSIIDLPTGADGLPVTSGPALPVHLVASSAVDVIGTRAWIDERPAEGAAVGGVALPGEYGSGDVDVTAAIGVQPLAEGRHVLYVTAIDEFGRTSPLQAFPFVIDRTGPVFSADSTSDTVVGLADDSGSAEFTPSVSATDRSPVTGTASAVAVACDPAGALDLSFAAPVEVACTATDVAGNATEYSFAVGAVNAPGAGPSVTRPAPAGGSIAFQVTRGASRLRSVAAAIDDDAPTPLALPADTASPQAFSLPVPATGLDDGEHRFTVLAIDAGGRSVTRTATFVIDRRGPVFESRPPLIVRSSSADEGRVVRFVAPPAVDAVDGQRPASCAPASGSYFPLGDTVVTCTASDATSHTTSTAFTVSVLSPGVAPTGEYLDVPDVVGGDELPVEFSASTTAPGTSIAGGFLAIAPTLDATTDYAGVGTNPDDEVDIDEDAGTAHFVARRSVRSLPDGTYRVGVLVTDTAGRQSTVGVRTVRIDRTAPLFRTQGTINAVASTADGVVLAYTVGADDAGDGGPSPVACFPESGSVFPIGTTQVTCTSADLAGNESSTTFDVVVAPPGSGGSGGSGGGAAAPTASVDALPARTSATTLRVGGTALAATAALSVQSVRAWVDTVTGDGTVLVLGPGAQQRSFAGTLDIAGLAEGRHTLIVRVTDSAGTTAERTLAFVVDRTAPLVTVPAAALATADTAAGTVVDFEPTAVDPGGDGVLAPVCVPASGSVFPVGTTTVTCTATDAAGNVGTATFPVTVAPPVDDPSVSLDGLARFVRAGVLEVRGSAQALAEGVTVTGARAWIDRVRGAGQALSLETSGSRVTLGGALDVRRLAEGAHTLIVRVTDSRGRTAAVRAAFTVDRTAPTLRPRANVRRILLGQQGVSVAPGARDSGSGVAAARCGSVDTSVAGLQTVRCSARDLAGNVGRARLRVLVRDVLSPTDRTTLVAGRSTGVELRLTDVDGGSIGAARARALSRDCAVTVRVVGAPVDGDPLGCLVWNAATASFVGAVRTAADARGPARLVYAVAYGANRSVRTTRTVRIVGP</sequence>
<feature type="domain" description="HYR" evidence="5">
    <location>
        <begin position="1377"/>
        <end position="1459"/>
    </location>
</feature>
<feature type="domain" description="HYR" evidence="5">
    <location>
        <begin position="1763"/>
        <end position="1844"/>
    </location>
</feature>
<evidence type="ECO:0000256" key="3">
    <source>
        <dbReference type="SAM" id="Phobius"/>
    </source>
</evidence>
<dbReference type="PANTHER" id="PTHR24273:SF32">
    <property type="entry name" value="HYALIN"/>
    <property type="match status" value="1"/>
</dbReference>
<dbReference type="RefSeq" id="WP_344731865.1">
    <property type="nucleotide sequence ID" value="NZ_BAAAZH010000006.1"/>
</dbReference>
<evidence type="ECO:0000256" key="4">
    <source>
        <dbReference type="SAM" id="SignalP"/>
    </source>
</evidence>
<feature type="signal peptide" evidence="4">
    <location>
        <begin position="1"/>
        <end position="27"/>
    </location>
</feature>
<feature type="compositionally biased region" description="Gly residues" evidence="2">
    <location>
        <begin position="77"/>
        <end position="88"/>
    </location>
</feature>
<evidence type="ECO:0000259" key="5">
    <source>
        <dbReference type="PROSITE" id="PS50825"/>
    </source>
</evidence>
<accession>A0ABP7XCH9</accession>
<feature type="compositionally biased region" description="Low complexity" evidence="2">
    <location>
        <begin position="50"/>
        <end position="76"/>
    </location>
</feature>
<feature type="region of interest" description="Disordered" evidence="2">
    <location>
        <begin position="48"/>
        <end position="92"/>
    </location>
</feature>
<feature type="transmembrane region" description="Helical" evidence="3">
    <location>
        <begin position="405"/>
        <end position="428"/>
    </location>
</feature>
<keyword evidence="3" id="KW-0812">Transmembrane</keyword>
<dbReference type="InterPro" id="IPR013783">
    <property type="entry name" value="Ig-like_fold"/>
</dbReference>
<reference evidence="7" key="1">
    <citation type="journal article" date="2019" name="Int. J. Syst. Evol. Microbiol.">
        <title>The Global Catalogue of Microorganisms (GCM) 10K type strain sequencing project: providing services to taxonomists for standard genome sequencing and annotation.</title>
        <authorList>
            <consortium name="The Broad Institute Genomics Platform"/>
            <consortium name="The Broad Institute Genome Sequencing Center for Infectious Disease"/>
            <person name="Wu L."/>
            <person name="Ma J."/>
        </authorList>
    </citation>
    <scope>NUCLEOTIDE SEQUENCE [LARGE SCALE GENOMIC DNA]</scope>
    <source>
        <strain evidence="7">JCM 16703</strain>
    </source>
</reference>
<dbReference type="PANTHER" id="PTHR24273">
    <property type="entry name" value="FI04643P-RELATED"/>
    <property type="match status" value="1"/>
</dbReference>
<protein>
    <recommendedName>
        <fullName evidence="5">HYR domain-containing protein</fullName>
    </recommendedName>
</protein>
<name>A0ABP7XCH9_9ACTN</name>
<keyword evidence="3" id="KW-1133">Transmembrane helix</keyword>
<dbReference type="InterPro" id="IPR003410">
    <property type="entry name" value="HYR_dom"/>
</dbReference>